<reference evidence="1" key="1">
    <citation type="journal article" date="2014" name="Front. Microbiol.">
        <title>High frequency of phylogenetically diverse reductive dehalogenase-homologous genes in deep subseafloor sedimentary metagenomes.</title>
        <authorList>
            <person name="Kawai M."/>
            <person name="Futagami T."/>
            <person name="Toyoda A."/>
            <person name="Takaki Y."/>
            <person name="Nishi S."/>
            <person name="Hori S."/>
            <person name="Arai W."/>
            <person name="Tsubouchi T."/>
            <person name="Morono Y."/>
            <person name="Uchiyama I."/>
            <person name="Ito T."/>
            <person name="Fujiyama A."/>
            <person name="Inagaki F."/>
            <person name="Takami H."/>
        </authorList>
    </citation>
    <scope>NUCLEOTIDE SEQUENCE</scope>
    <source>
        <strain evidence="1">Expedition CK06-06</strain>
    </source>
</reference>
<comment type="caution">
    <text evidence="1">The sequence shown here is derived from an EMBL/GenBank/DDBJ whole genome shotgun (WGS) entry which is preliminary data.</text>
</comment>
<dbReference type="EMBL" id="BARU01031071">
    <property type="protein sequence ID" value="GAH70491.1"/>
    <property type="molecule type" value="Genomic_DNA"/>
</dbReference>
<name>X1HK66_9ZZZZ</name>
<organism evidence="1">
    <name type="scientific">marine sediment metagenome</name>
    <dbReference type="NCBI Taxonomy" id="412755"/>
    <lineage>
        <taxon>unclassified sequences</taxon>
        <taxon>metagenomes</taxon>
        <taxon>ecological metagenomes</taxon>
    </lineage>
</organism>
<gene>
    <name evidence="1" type="ORF">S03H2_49195</name>
</gene>
<sequence length="106" mass="11597">PLGIAVARPSLEVGRAMVPLLYWGLLFHEANAVGSFTFRTLTGHRLPGAGEADRSDIASWEGSYRTRSYALRDFSEKEHESAAKSRKLQALVDLAAQSPMRAPPSE</sequence>
<feature type="non-terminal residue" evidence="1">
    <location>
        <position position="1"/>
    </location>
</feature>
<accession>X1HK66</accession>
<proteinExistence type="predicted"/>
<dbReference type="AlphaFoldDB" id="X1HK66"/>
<evidence type="ECO:0000313" key="1">
    <source>
        <dbReference type="EMBL" id="GAH70491.1"/>
    </source>
</evidence>
<protein>
    <submittedName>
        <fullName evidence="1">Uncharacterized protein</fullName>
    </submittedName>
</protein>